<reference evidence="1 2" key="1">
    <citation type="submission" date="2024-06" db="EMBL/GenBank/DDBJ databases">
        <authorList>
            <person name="Kraege A."/>
            <person name="Thomma B."/>
        </authorList>
    </citation>
    <scope>NUCLEOTIDE SEQUENCE [LARGE SCALE GENOMIC DNA]</scope>
</reference>
<keyword evidence="2" id="KW-1185">Reference proteome</keyword>
<organism evidence="1 2">
    <name type="scientific">Coccomyxa viridis</name>
    <dbReference type="NCBI Taxonomy" id="1274662"/>
    <lineage>
        <taxon>Eukaryota</taxon>
        <taxon>Viridiplantae</taxon>
        <taxon>Chlorophyta</taxon>
        <taxon>core chlorophytes</taxon>
        <taxon>Trebouxiophyceae</taxon>
        <taxon>Trebouxiophyceae incertae sedis</taxon>
        <taxon>Coccomyxaceae</taxon>
        <taxon>Coccomyxa</taxon>
    </lineage>
</organism>
<protein>
    <submittedName>
        <fullName evidence="1">G8472 protein</fullName>
    </submittedName>
</protein>
<name>A0ABP1G749_9CHLO</name>
<evidence type="ECO:0000313" key="2">
    <source>
        <dbReference type="Proteomes" id="UP001497392"/>
    </source>
</evidence>
<comment type="caution">
    <text evidence="1">The sequence shown here is derived from an EMBL/GenBank/DDBJ whole genome shotgun (WGS) entry which is preliminary data.</text>
</comment>
<accession>A0ABP1G749</accession>
<evidence type="ECO:0000313" key="1">
    <source>
        <dbReference type="EMBL" id="CAL5225617.1"/>
    </source>
</evidence>
<dbReference type="EMBL" id="CAXHTA020000012">
    <property type="protein sequence ID" value="CAL5225617.1"/>
    <property type="molecule type" value="Genomic_DNA"/>
</dbReference>
<proteinExistence type="predicted"/>
<gene>
    <name evidence="1" type="primary">g8472</name>
    <name evidence="1" type="ORF">VP750_LOCUS7276</name>
</gene>
<sequence>MVVLRRAMKGGTQAALAAALTLTSNNPATQPLLDMLLDYGLLCLHSASQAVQGSKLPATEVFIRSMQCNTSNTGLKIAEMRWMTPEQQRREGRMMIGPRWC</sequence>
<dbReference type="Proteomes" id="UP001497392">
    <property type="component" value="Unassembled WGS sequence"/>
</dbReference>